<evidence type="ECO:0000313" key="4">
    <source>
        <dbReference type="Proteomes" id="UP000604475"/>
    </source>
</evidence>
<comment type="caution">
    <text evidence="3">The sequence shown here is derived from an EMBL/GenBank/DDBJ whole genome shotgun (WGS) entry which is preliminary data.</text>
</comment>
<keyword evidence="2" id="KW-1133">Transmembrane helix</keyword>
<evidence type="ECO:0000256" key="1">
    <source>
        <dbReference type="SAM" id="MobiDB-lite"/>
    </source>
</evidence>
<reference evidence="3" key="1">
    <citation type="submission" date="2020-12" db="EMBL/GenBank/DDBJ databases">
        <title>Genomic characterization of non-nitrogen-fixing Frankia strains.</title>
        <authorList>
            <person name="Carlos-Shanley C."/>
            <person name="Guerra T."/>
            <person name="Hahn D."/>
        </authorList>
    </citation>
    <scope>NUCLEOTIDE SEQUENCE</scope>
    <source>
        <strain evidence="3">CN6</strain>
    </source>
</reference>
<evidence type="ECO:0000256" key="2">
    <source>
        <dbReference type="SAM" id="Phobius"/>
    </source>
</evidence>
<name>A0A937URB3_9ACTN</name>
<accession>A0A937URB3</accession>
<feature type="region of interest" description="Disordered" evidence="1">
    <location>
        <begin position="1"/>
        <end position="76"/>
    </location>
</feature>
<keyword evidence="2" id="KW-0812">Transmembrane</keyword>
<dbReference type="Proteomes" id="UP000604475">
    <property type="component" value="Unassembled WGS sequence"/>
</dbReference>
<feature type="transmembrane region" description="Helical" evidence="2">
    <location>
        <begin position="155"/>
        <end position="177"/>
    </location>
</feature>
<feature type="transmembrane region" description="Helical" evidence="2">
    <location>
        <begin position="81"/>
        <end position="102"/>
    </location>
</feature>
<feature type="transmembrane region" description="Helical" evidence="2">
    <location>
        <begin position="208"/>
        <end position="225"/>
    </location>
</feature>
<keyword evidence="4" id="KW-1185">Reference proteome</keyword>
<evidence type="ECO:0000313" key="3">
    <source>
        <dbReference type="EMBL" id="MBL7630973.1"/>
    </source>
</evidence>
<feature type="transmembrane region" description="Helical" evidence="2">
    <location>
        <begin position="184"/>
        <end position="202"/>
    </location>
</feature>
<organism evidence="3 4">
    <name type="scientific">Frankia nepalensis</name>
    <dbReference type="NCBI Taxonomy" id="1836974"/>
    <lineage>
        <taxon>Bacteria</taxon>
        <taxon>Bacillati</taxon>
        <taxon>Actinomycetota</taxon>
        <taxon>Actinomycetes</taxon>
        <taxon>Frankiales</taxon>
        <taxon>Frankiaceae</taxon>
        <taxon>Frankia</taxon>
    </lineage>
</organism>
<feature type="transmembrane region" description="Helical" evidence="2">
    <location>
        <begin position="300"/>
        <end position="320"/>
    </location>
</feature>
<feature type="transmembrane region" description="Helical" evidence="2">
    <location>
        <begin position="544"/>
        <end position="564"/>
    </location>
</feature>
<protein>
    <submittedName>
        <fullName evidence="3">Uncharacterized protein</fullName>
    </submittedName>
</protein>
<feature type="transmembrane region" description="Helical" evidence="2">
    <location>
        <begin position="485"/>
        <end position="504"/>
    </location>
</feature>
<proteinExistence type="predicted"/>
<dbReference type="EMBL" id="JAEACQ010000257">
    <property type="protein sequence ID" value="MBL7630973.1"/>
    <property type="molecule type" value="Genomic_DNA"/>
</dbReference>
<keyword evidence="2" id="KW-0472">Membrane</keyword>
<dbReference type="AlphaFoldDB" id="A0A937URB3"/>
<sequence length="718" mass="74809">MTAASSAGTAGRPDEPASAAPGADVDGDLDVDRDRDLDVDGPGGLADDPRHGARWPAVPRPRAGESGRGRRRPAGSVRRDLGWAGGVAAALIVVAVVLRTYLGRAFWYDEIWRGHFVSEPADTFWSELSRANTPSAAGWVAVERLGGELLGWHAWVLRLPGFVALPLLGAGVTLLVARFAGRPAAVFAAGWICLNSTFLDLGTQLKPYTIEALAAVVAVGLWLWGERGVAGGVRGHAEDQTGGEAFSGTKPPFTVTKHVPTVVGEEMVVDRKDDHDLAVAAADGDRLGGVSRGRLARRTAAGLVGLFSVPAVFLLAPLAVADVLSGALGARRAGARPAGMAAAGARRAIEALPALVLVGAHTLFFVGHQSSQRLGTYWDAHFLAGRGPGEALVFVGEQLRDLVTGTPPGIDRYDPSLLHAPTDGTWVSLWLFAPAVVVCGLAGVAILARRHDGRLVLAALGGAQLTMLAASAVRFWPFGPTRTNLFVVPLIVLVVVTGAADLLGRLGRLARGALAGFGKPGALTDSAAAPAGTRAPAEARAPRLGVAAPAVLLAIALSAVGIGAQAASAARDGRLYDQRDRLRGLDFTVDATIAARRLYREGDLVVVGGRLMRPGWLYAMEASDDAARRPGALPPATGQAPRVPRSATVFFSKLGEGEVARAVAARAPAPRRLLMFVFDQDIAATRPDVADLRRAGWCPAETYAFPLTGTLTVLAACR</sequence>
<dbReference type="RefSeq" id="WP_203002037.1">
    <property type="nucleotide sequence ID" value="NZ_JADWYU010000100.1"/>
</dbReference>
<feature type="transmembrane region" description="Helical" evidence="2">
    <location>
        <begin position="455"/>
        <end position="473"/>
    </location>
</feature>
<feature type="transmembrane region" description="Helical" evidence="2">
    <location>
        <begin position="427"/>
        <end position="448"/>
    </location>
</feature>
<gene>
    <name evidence="3" type="ORF">I7412_28190</name>
</gene>